<reference evidence="1 2" key="1">
    <citation type="submission" date="2019-08" db="EMBL/GenBank/DDBJ databases">
        <title>Seonamhaeicola sediminis sp. nov., isolated from marine sediment.</title>
        <authorList>
            <person name="Cao W.R."/>
        </authorList>
    </citation>
    <scope>NUCLEOTIDE SEQUENCE [LARGE SCALE GENOMIC DNA]</scope>
    <source>
        <strain evidence="1 2">B011</strain>
    </source>
</reference>
<dbReference type="EMBL" id="VSDQ01000577">
    <property type="protein sequence ID" value="TYA78483.1"/>
    <property type="molecule type" value="Genomic_DNA"/>
</dbReference>
<dbReference type="SUPFAM" id="SSF56954">
    <property type="entry name" value="Outer membrane efflux proteins (OEP)"/>
    <property type="match status" value="1"/>
</dbReference>
<protein>
    <submittedName>
        <fullName evidence="1">TolC family protein</fullName>
    </submittedName>
</protein>
<dbReference type="OrthoDB" id="1344356at2"/>
<sequence>MKLLSKFIIIATFVLSSNIKIIAQEQKSVDKSLGGVQVDIPPLHVVMDSVLKRNPLVRFRSQDIDLKKEALKSEKIDWTKNFGVQATTVYGNFNNFSTNEDASSVTSAFATTSKQFNYQFGAYFKIPVLDVINRNKRIKFKKIQVSEAETMLAHEQSLVRQAVIEKYEDLILKQRLLKLKAENLGNGKVNMQMVEKEFRNGLVPVAEYVRLSDMTMRIESDYELALSKFLVAKKVLEDMAGFKFGITQLQ</sequence>
<comment type="caution">
    <text evidence="1">The sequence shown here is derived from an EMBL/GenBank/DDBJ whole genome shotgun (WGS) entry which is preliminary data.</text>
</comment>
<keyword evidence="2" id="KW-1185">Reference proteome</keyword>
<dbReference type="Proteomes" id="UP000323930">
    <property type="component" value="Unassembled WGS sequence"/>
</dbReference>
<accession>A0A5D0I450</accession>
<evidence type="ECO:0000313" key="1">
    <source>
        <dbReference type="EMBL" id="TYA78483.1"/>
    </source>
</evidence>
<dbReference type="GO" id="GO:0015562">
    <property type="term" value="F:efflux transmembrane transporter activity"/>
    <property type="evidence" value="ECO:0007669"/>
    <property type="project" value="InterPro"/>
</dbReference>
<dbReference type="AlphaFoldDB" id="A0A5D0I450"/>
<gene>
    <name evidence="1" type="ORF">FUA24_08990</name>
</gene>
<name>A0A5D0I450_9FLAO</name>
<evidence type="ECO:0000313" key="2">
    <source>
        <dbReference type="Proteomes" id="UP000323930"/>
    </source>
</evidence>
<dbReference type="Gene3D" id="1.20.1600.10">
    <property type="entry name" value="Outer membrane efflux proteins (OEP)"/>
    <property type="match status" value="1"/>
</dbReference>
<dbReference type="RefSeq" id="WP_148541525.1">
    <property type="nucleotide sequence ID" value="NZ_VSDQ01000577.1"/>
</dbReference>
<organism evidence="1 2">
    <name type="scientific">Seonamhaeicola marinus</name>
    <dbReference type="NCBI Taxonomy" id="1912246"/>
    <lineage>
        <taxon>Bacteria</taxon>
        <taxon>Pseudomonadati</taxon>
        <taxon>Bacteroidota</taxon>
        <taxon>Flavobacteriia</taxon>
        <taxon>Flavobacteriales</taxon>
        <taxon>Flavobacteriaceae</taxon>
    </lineage>
</organism>
<proteinExistence type="predicted"/>